<name>A0A365YF86_9MICC</name>
<comment type="cofactor">
    <cofactor evidence="1">
        <name>FAD</name>
        <dbReference type="ChEBI" id="CHEBI:57692"/>
    </cofactor>
</comment>
<dbReference type="Gene3D" id="3.30.465.10">
    <property type="match status" value="1"/>
</dbReference>
<keyword evidence="4" id="KW-0560">Oxidoreductase</keyword>
<dbReference type="SUPFAM" id="SSF55103">
    <property type="entry name" value="FAD-linked oxidases, C-terminal domain"/>
    <property type="match status" value="1"/>
</dbReference>
<dbReference type="PANTHER" id="PTHR11748">
    <property type="entry name" value="D-LACTATE DEHYDROGENASE"/>
    <property type="match status" value="1"/>
</dbReference>
<evidence type="ECO:0000256" key="2">
    <source>
        <dbReference type="ARBA" id="ARBA00022630"/>
    </source>
</evidence>
<dbReference type="InterPro" id="IPR016169">
    <property type="entry name" value="FAD-bd_PCMH_sub2"/>
</dbReference>
<protein>
    <submittedName>
        <fullName evidence="6">FAD-binding oxidoreductase</fullName>
    </submittedName>
</protein>
<gene>
    <name evidence="6" type="ORF">C1H84_09625</name>
</gene>
<dbReference type="Gene3D" id="3.40.462.10">
    <property type="entry name" value="FAD-linked oxidases, C-terminal domain"/>
    <property type="match status" value="1"/>
</dbReference>
<dbReference type="Pfam" id="PF02913">
    <property type="entry name" value="FAD-oxidase_C"/>
    <property type="match status" value="1"/>
</dbReference>
<evidence type="ECO:0000313" key="6">
    <source>
        <dbReference type="EMBL" id="RBM01047.1"/>
    </source>
</evidence>
<dbReference type="InterPro" id="IPR016171">
    <property type="entry name" value="Vanillyl_alc_oxidase_C-sub2"/>
</dbReference>
<dbReference type="Proteomes" id="UP000252167">
    <property type="component" value="Unassembled WGS sequence"/>
</dbReference>
<reference evidence="6 7" key="1">
    <citation type="submission" date="2018-01" db="EMBL/GenBank/DDBJ databases">
        <title>Glutamicibacter soli strain NHPC-3 Whole genome sequence and assembly.</title>
        <authorList>
            <person name="Choudhury P."/>
            <person name="Gupta D."/>
            <person name="Sengupta K."/>
            <person name="Jawed A."/>
            <person name="Sultana N."/>
            <person name="Saha P."/>
        </authorList>
    </citation>
    <scope>NUCLEOTIDE SEQUENCE [LARGE SCALE GENOMIC DNA]</scope>
    <source>
        <strain evidence="6 7">NHPC-3</strain>
    </source>
</reference>
<dbReference type="InterPro" id="IPR016167">
    <property type="entry name" value="FAD-bd_PCMH_sub1"/>
</dbReference>
<dbReference type="InterPro" id="IPR036318">
    <property type="entry name" value="FAD-bd_PCMH-like_sf"/>
</dbReference>
<dbReference type="PROSITE" id="PS51387">
    <property type="entry name" value="FAD_PCMH"/>
    <property type="match status" value="1"/>
</dbReference>
<organism evidence="6 7">
    <name type="scientific">Glutamicibacter soli</name>
    <dbReference type="NCBI Taxonomy" id="453836"/>
    <lineage>
        <taxon>Bacteria</taxon>
        <taxon>Bacillati</taxon>
        <taxon>Actinomycetota</taxon>
        <taxon>Actinomycetes</taxon>
        <taxon>Micrococcales</taxon>
        <taxon>Micrococcaceae</taxon>
        <taxon>Glutamicibacter</taxon>
    </lineage>
</organism>
<keyword evidence="7" id="KW-1185">Reference proteome</keyword>
<evidence type="ECO:0000259" key="5">
    <source>
        <dbReference type="PROSITE" id="PS51387"/>
    </source>
</evidence>
<dbReference type="EMBL" id="POAF01000004">
    <property type="protein sequence ID" value="RBM01047.1"/>
    <property type="molecule type" value="Genomic_DNA"/>
</dbReference>
<evidence type="ECO:0000313" key="7">
    <source>
        <dbReference type="Proteomes" id="UP000252167"/>
    </source>
</evidence>
<sequence>MVQCVHTSVHALHHQVRAAPHGDRLAHHGTHAVASPSALFRRLETMSNTSETTTRPLPPGVTEADLDNALAAFAAAIGEEKVATDAQFLEDFQDPFQVPGTATNVPSAVVSPMSTEDVQAIVKIANQYKIPLWPISRGKNNGYGGAAPQVRGTVMMSFRNMNRVLEINEELGYAIVEPGVSWYDLHDAIEAGGHNLVASIVDIGWGGVVSNTLEHGLTYMPYSIDQASHCGFEVVLPNGDLMRTGSGAMDNNPTWPLYKRGLGPTSTEMFMQSNYGIVTKMGYWLMPKPETYMPLWLRVWDEDQMPAVVDALRELMLDGTIDMRPQLSNTLCMASMLTTRAEWYTGEGPMPEEVIDKIAKEMGLGRWMMRFALYGDEAVVDHNFAKLEARFLQIPSVDLVGQKHGKEAWETLPNPHERVQIGVPSQDLYKMAGWSGGEEGGHVDFSPVIPLTGKNAIAAQKMMREMCAEAGLDFLGGMLPINARSTTFINVIAFDTKNPEQVANAYALAKRMVAEAGKRGYGEYRAHLSFMDLAADQFGFNDHALRRFNEQIKDTLDPNGIIAPGKSGIWGTRLREAGFPQA</sequence>
<dbReference type="AlphaFoldDB" id="A0A365YF86"/>
<keyword evidence="2" id="KW-0285">Flavoprotein</keyword>
<dbReference type="SUPFAM" id="SSF56176">
    <property type="entry name" value="FAD-binding/transporter-associated domain-like"/>
    <property type="match status" value="1"/>
</dbReference>
<dbReference type="InterPro" id="IPR004113">
    <property type="entry name" value="FAD-bd_oxidored_4_C"/>
</dbReference>
<dbReference type="Pfam" id="PF01565">
    <property type="entry name" value="FAD_binding_4"/>
    <property type="match status" value="1"/>
</dbReference>
<dbReference type="Gene3D" id="3.30.43.10">
    <property type="entry name" value="Uridine Diphospho-n-acetylenolpyruvylglucosamine Reductase, domain 2"/>
    <property type="match status" value="1"/>
</dbReference>
<dbReference type="InterPro" id="IPR006094">
    <property type="entry name" value="Oxid_FAD_bind_N"/>
</dbReference>
<dbReference type="GO" id="GO:0071949">
    <property type="term" value="F:FAD binding"/>
    <property type="evidence" value="ECO:0007669"/>
    <property type="project" value="InterPro"/>
</dbReference>
<evidence type="ECO:0000256" key="3">
    <source>
        <dbReference type="ARBA" id="ARBA00022827"/>
    </source>
</evidence>
<dbReference type="InterPro" id="IPR016166">
    <property type="entry name" value="FAD-bd_PCMH"/>
</dbReference>
<dbReference type="InterPro" id="IPR016170">
    <property type="entry name" value="Cytok_DH_C_sf"/>
</dbReference>
<dbReference type="Gene3D" id="1.10.45.10">
    <property type="entry name" value="Vanillyl-alcohol Oxidase, Chain A, domain 4"/>
    <property type="match status" value="1"/>
</dbReference>
<feature type="domain" description="FAD-binding PCMH-type" evidence="5">
    <location>
        <begin position="102"/>
        <end position="288"/>
    </location>
</feature>
<evidence type="ECO:0000256" key="4">
    <source>
        <dbReference type="ARBA" id="ARBA00023002"/>
    </source>
</evidence>
<evidence type="ECO:0000256" key="1">
    <source>
        <dbReference type="ARBA" id="ARBA00001974"/>
    </source>
</evidence>
<dbReference type="GO" id="GO:0004458">
    <property type="term" value="F:D-lactate dehydrogenase (cytochrome) activity"/>
    <property type="evidence" value="ECO:0007669"/>
    <property type="project" value="TreeGrafter"/>
</dbReference>
<accession>A0A365YF86</accession>
<dbReference type="GO" id="GO:1903457">
    <property type="term" value="P:lactate catabolic process"/>
    <property type="evidence" value="ECO:0007669"/>
    <property type="project" value="TreeGrafter"/>
</dbReference>
<dbReference type="GO" id="GO:0008720">
    <property type="term" value="F:D-lactate dehydrogenase (NAD+) activity"/>
    <property type="evidence" value="ECO:0007669"/>
    <property type="project" value="TreeGrafter"/>
</dbReference>
<dbReference type="InterPro" id="IPR016164">
    <property type="entry name" value="FAD-linked_Oxase-like_C"/>
</dbReference>
<comment type="caution">
    <text evidence="6">The sequence shown here is derived from an EMBL/GenBank/DDBJ whole genome shotgun (WGS) entry which is preliminary data.</text>
</comment>
<proteinExistence type="predicted"/>
<dbReference type="PANTHER" id="PTHR11748:SF114">
    <property type="entry name" value="ARYL-ALCOHOL OXIDASE VANILLYL-ALCOHOL OXIDASE (AFU_ORTHOLOGUE AFUA_3G09500)-RELATED"/>
    <property type="match status" value="1"/>
</dbReference>
<keyword evidence="3" id="KW-0274">FAD</keyword>